<dbReference type="Pfam" id="PF02541">
    <property type="entry name" value="Ppx-GppA"/>
    <property type="match status" value="1"/>
</dbReference>
<dbReference type="SUPFAM" id="SSF109604">
    <property type="entry name" value="HD-domain/PDEase-like"/>
    <property type="match status" value="1"/>
</dbReference>
<evidence type="ECO:0000259" key="4">
    <source>
        <dbReference type="Pfam" id="PF21447"/>
    </source>
</evidence>
<dbReference type="InterPro" id="IPR003607">
    <property type="entry name" value="HD/PDEase_dom"/>
</dbReference>
<feature type="coiled-coil region" evidence="2">
    <location>
        <begin position="171"/>
        <end position="198"/>
    </location>
</feature>
<comment type="caution">
    <text evidence="5">The sequence shown here is derived from an EMBL/GenBank/DDBJ whole genome shotgun (WGS) entry which is preliminary data.</text>
</comment>
<dbReference type="GO" id="GO:0016462">
    <property type="term" value="F:pyrophosphatase activity"/>
    <property type="evidence" value="ECO:0007669"/>
    <property type="project" value="TreeGrafter"/>
</dbReference>
<name>A0A9D1R8F6_9FIRM</name>
<dbReference type="SUPFAM" id="SSF53067">
    <property type="entry name" value="Actin-like ATPase domain"/>
    <property type="match status" value="2"/>
</dbReference>
<evidence type="ECO:0000256" key="2">
    <source>
        <dbReference type="SAM" id="Coils"/>
    </source>
</evidence>
<evidence type="ECO:0000259" key="3">
    <source>
        <dbReference type="Pfam" id="PF02541"/>
    </source>
</evidence>
<organism evidence="5 6">
    <name type="scientific">Candidatus Acetatifactor stercoripullorum</name>
    <dbReference type="NCBI Taxonomy" id="2838414"/>
    <lineage>
        <taxon>Bacteria</taxon>
        <taxon>Bacillati</taxon>
        <taxon>Bacillota</taxon>
        <taxon>Clostridia</taxon>
        <taxon>Lachnospirales</taxon>
        <taxon>Lachnospiraceae</taxon>
        <taxon>Acetatifactor</taxon>
    </lineage>
</organism>
<dbReference type="InterPro" id="IPR003695">
    <property type="entry name" value="Ppx_GppA_N"/>
</dbReference>
<dbReference type="CDD" id="cd00077">
    <property type="entry name" value="HDc"/>
    <property type="match status" value="1"/>
</dbReference>
<protein>
    <submittedName>
        <fullName evidence="5">HD domain-containing protein</fullName>
    </submittedName>
</protein>
<dbReference type="Gene3D" id="3.30.420.150">
    <property type="entry name" value="Exopolyphosphatase. Domain 2"/>
    <property type="match status" value="1"/>
</dbReference>
<dbReference type="Gene3D" id="3.30.420.40">
    <property type="match status" value="1"/>
</dbReference>
<keyword evidence="2" id="KW-0175">Coiled coil</keyword>
<dbReference type="InterPro" id="IPR048950">
    <property type="entry name" value="Ppx_GppA_C"/>
</dbReference>
<dbReference type="Proteomes" id="UP000824265">
    <property type="component" value="Unassembled WGS sequence"/>
</dbReference>
<accession>A0A9D1R8F6</accession>
<dbReference type="Gene3D" id="1.10.3210.10">
    <property type="entry name" value="Hypothetical protein af1432"/>
    <property type="match status" value="1"/>
</dbReference>
<dbReference type="EMBL" id="DXGH01000055">
    <property type="protein sequence ID" value="HIW81896.1"/>
    <property type="molecule type" value="Genomic_DNA"/>
</dbReference>
<comment type="similarity">
    <text evidence="1">Belongs to the GppA/Ppx family.</text>
</comment>
<evidence type="ECO:0000313" key="6">
    <source>
        <dbReference type="Proteomes" id="UP000824265"/>
    </source>
</evidence>
<gene>
    <name evidence="5" type="ORF">H9742_10355</name>
</gene>
<dbReference type="InterPro" id="IPR043129">
    <property type="entry name" value="ATPase_NBD"/>
</dbReference>
<dbReference type="Pfam" id="PF21447">
    <property type="entry name" value="Ppx-GppA_III"/>
    <property type="match status" value="1"/>
</dbReference>
<dbReference type="AlphaFoldDB" id="A0A9D1R8F6"/>
<proteinExistence type="inferred from homology"/>
<feature type="domain" description="Ppx/GppA phosphatase C-terminal" evidence="4">
    <location>
        <begin position="326"/>
        <end position="478"/>
    </location>
</feature>
<dbReference type="InterPro" id="IPR050273">
    <property type="entry name" value="GppA/Ppx_hydrolase"/>
</dbReference>
<dbReference type="PANTHER" id="PTHR30005">
    <property type="entry name" value="EXOPOLYPHOSPHATASE"/>
    <property type="match status" value="1"/>
</dbReference>
<evidence type="ECO:0000256" key="1">
    <source>
        <dbReference type="ARBA" id="ARBA00007125"/>
    </source>
</evidence>
<reference evidence="5" key="1">
    <citation type="journal article" date="2021" name="PeerJ">
        <title>Extensive microbial diversity within the chicken gut microbiome revealed by metagenomics and culture.</title>
        <authorList>
            <person name="Gilroy R."/>
            <person name="Ravi A."/>
            <person name="Getino M."/>
            <person name="Pursley I."/>
            <person name="Horton D.L."/>
            <person name="Alikhan N.F."/>
            <person name="Baker D."/>
            <person name="Gharbi K."/>
            <person name="Hall N."/>
            <person name="Watson M."/>
            <person name="Adriaenssens E.M."/>
            <person name="Foster-Nyarko E."/>
            <person name="Jarju S."/>
            <person name="Secka A."/>
            <person name="Antonio M."/>
            <person name="Oren A."/>
            <person name="Chaudhuri R.R."/>
            <person name="La Ragione R."/>
            <person name="Hildebrand F."/>
            <person name="Pallen M.J."/>
        </authorList>
    </citation>
    <scope>NUCLEOTIDE SEQUENCE</scope>
    <source>
        <strain evidence="5">CHK195-6426</strain>
    </source>
</reference>
<dbReference type="PANTHER" id="PTHR30005:SF0">
    <property type="entry name" value="RETROGRADE REGULATION PROTEIN 2"/>
    <property type="match status" value="1"/>
</dbReference>
<evidence type="ECO:0000313" key="5">
    <source>
        <dbReference type="EMBL" id="HIW81896.1"/>
    </source>
</evidence>
<reference evidence="5" key="2">
    <citation type="submission" date="2021-04" db="EMBL/GenBank/DDBJ databases">
        <authorList>
            <person name="Gilroy R."/>
        </authorList>
    </citation>
    <scope>NUCLEOTIDE SEQUENCE</scope>
    <source>
        <strain evidence="5">CHK195-6426</strain>
    </source>
</reference>
<dbReference type="CDD" id="cd24006">
    <property type="entry name" value="ASKHA_NBD_PPX_GppA"/>
    <property type="match status" value="1"/>
</dbReference>
<sequence length="514" mass="58447">MSVRTFAAIDVGSFELSMKIFEFTAKNSMREIDCIRQRLDLGSDTYANGKISKEKLDELCRALREFSGIMRAYKVDAYKAYGTSAVRETENFTIVQDQVEQRTGIKVEILSNSEQRFLNYKAIALKGEIFRRIIEEKTAIVDIGGGSIQLSLFDNDTLVSTQNLRLGVLRLQEHLNHLNAKRAQVANLIDEMASAQLSTYKKLYLKDRVIQNIIIVDDYISPWAVKKLGRDGQPMTDTKEFEGLLETLKNKSSSEISIAMDIPEEKVPLVLISALLTKRIAELMGAEKIWAPGVTLCDGIAYEYAEKMKLFKGEHDFEKDITACAVNISKRYQGSRKRAETLEKITTTIYDSMKRVHGLGRRERLYLQIAAILHDCGKYISMVNIGETSYNIIMSTEIIGLSHLEREIVANVVRFNHSPFLYYGQIQAGRSTLDKESYLIVAKLTAILRLANSLDRSHKQKLGSIKAALRENQLILTVDTLEDITLEKGFFEWRADFFQEVFSVTPVLKQRKNF</sequence>
<feature type="domain" description="Ppx/GppA phosphatase N-terminal" evidence="3">
    <location>
        <begin position="29"/>
        <end position="302"/>
    </location>
</feature>